<keyword evidence="3" id="KW-1185">Reference proteome</keyword>
<dbReference type="InterPro" id="IPR052934">
    <property type="entry name" value="Methyl-DNA_Rec/Restrict_Enz"/>
</dbReference>
<dbReference type="HOGENOM" id="CLU_008747_8_0_11"/>
<gene>
    <name evidence="2" type="primary">mcrB</name>
    <name evidence="2" type="ordered locus">KRH_07480</name>
</gene>
<dbReference type="EMBL" id="AP009152">
    <property type="protein sequence ID" value="BAG29095.1"/>
    <property type="molecule type" value="Genomic_DNA"/>
</dbReference>
<keyword evidence="2" id="KW-0255">Endonuclease</keyword>
<dbReference type="SUPFAM" id="SSF52540">
    <property type="entry name" value="P-loop containing nucleoside triphosphate hydrolases"/>
    <property type="match status" value="1"/>
</dbReference>
<name>B2GJZ0_KOCRD</name>
<evidence type="ECO:0000259" key="1">
    <source>
        <dbReference type="SMART" id="SM00382"/>
    </source>
</evidence>
<dbReference type="PANTHER" id="PTHR37291:SF1">
    <property type="entry name" value="TYPE IV METHYL-DIRECTED RESTRICTION ENZYME ECOKMCRB SUBUNIT"/>
    <property type="match status" value="1"/>
</dbReference>
<dbReference type="Pfam" id="PF07728">
    <property type="entry name" value="AAA_5"/>
    <property type="match status" value="1"/>
</dbReference>
<dbReference type="GO" id="GO:0004519">
    <property type="term" value="F:endonuclease activity"/>
    <property type="evidence" value="ECO:0007669"/>
    <property type="project" value="UniProtKB-KW"/>
</dbReference>
<organism evidence="2 3">
    <name type="scientific">Kocuria rhizophila (strain ATCC 9341 / DSM 348 / NBRC 103217 / DC2201)</name>
    <dbReference type="NCBI Taxonomy" id="378753"/>
    <lineage>
        <taxon>Bacteria</taxon>
        <taxon>Bacillati</taxon>
        <taxon>Actinomycetota</taxon>
        <taxon>Actinomycetes</taxon>
        <taxon>Micrococcales</taxon>
        <taxon>Micrococcaceae</taxon>
        <taxon>Kocuria</taxon>
    </lineage>
</organism>
<dbReference type="GO" id="GO:0016887">
    <property type="term" value="F:ATP hydrolysis activity"/>
    <property type="evidence" value="ECO:0007669"/>
    <property type="project" value="InterPro"/>
</dbReference>
<evidence type="ECO:0000313" key="3">
    <source>
        <dbReference type="Proteomes" id="UP000008838"/>
    </source>
</evidence>
<dbReference type="InterPro" id="IPR011704">
    <property type="entry name" value="ATPase_dyneun-rel_AAA"/>
</dbReference>
<dbReference type="KEGG" id="krh:KRH_07480"/>
<protein>
    <submittedName>
        <fullName evidence="2">McrBC restriction endonuclease system protein McrB</fullName>
        <ecNumber evidence="2">3.1.21.-</ecNumber>
    </submittedName>
</protein>
<dbReference type="CDD" id="cd00009">
    <property type="entry name" value="AAA"/>
    <property type="match status" value="1"/>
</dbReference>
<evidence type="ECO:0000313" key="2">
    <source>
        <dbReference type="EMBL" id="BAG29095.1"/>
    </source>
</evidence>
<keyword evidence="2" id="KW-0378">Hydrolase</keyword>
<dbReference type="eggNOG" id="COG0542">
    <property type="taxonomic scope" value="Bacteria"/>
</dbReference>
<feature type="domain" description="AAA+ ATPase" evidence="1">
    <location>
        <begin position="267"/>
        <end position="427"/>
    </location>
</feature>
<dbReference type="InterPro" id="IPR027417">
    <property type="entry name" value="P-loop_NTPase"/>
</dbReference>
<accession>B2GJZ0</accession>
<dbReference type="InterPro" id="IPR003593">
    <property type="entry name" value="AAA+_ATPase"/>
</dbReference>
<dbReference type="Proteomes" id="UP000008838">
    <property type="component" value="Chromosome"/>
</dbReference>
<sequence length="527" mass="60034">MQMKRNIRDALANRVSTSSGDDPAAIDRDLFAIRGDLAKQFSEPFHFWTAGVAELWQPDPTNPSEEESSVTSAEPRPTHYWLYSPGPQACMWSQFFTEGIMAIEWDELGDLAQYPSRESIRQALSREGSGATAHSHDALALWQFQHDLKIGDVVYAKRGRREVIGRGVVVSEPRFEPDRETYRHVVAVEWDRQGSWPHPGDAVTKTLTDITKYRDYVEQLEELTTGETGVELTGSSRPAPAYGKEDFLETVFMSEDSYDRLSSLLRRKKNVIMAGPPGVGKTYAAKRLAYSMIGARDPHRVQMVQFHQSYSYEDFIMGYRPTESGGFVLTEGPFYRFCETARADDGSRPYFFIIDEINRGNISKIFGELLMLIEEDKRGQEIRLLHKNELFSVPENLHIIGMMNTADRSLAVLDYALRRRFGFFDMRPGFDSEGFRTWLDEAENPALERVVETVVQLNKEISGDPALGRGFEIGHSFLSKPSRAVEADRAWLASVIRHELVPLLEEYWFDETARVKEWSDKLWAAAA</sequence>
<dbReference type="Gene3D" id="3.40.50.300">
    <property type="entry name" value="P-loop containing nucleotide triphosphate hydrolases"/>
    <property type="match status" value="1"/>
</dbReference>
<reference evidence="2 3" key="1">
    <citation type="journal article" date="2008" name="J. Bacteriol.">
        <title>Complete genome sequence of the soil actinomycete Kocuria rhizophila.</title>
        <authorList>
            <person name="Takarada H."/>
            <person name="Sekine M."/>
            <person name="Kosugi H."/>
            <person name="Matsuo Y."/>
            <person name="Fujisawa T."/>
            <person name="Omata S."/>
            <person name="Kishi E."/>
            <person name="Shimizu A."/>
            <person name="Tsukatani N."/>
            <person name="Tanikawa S."/>
            <person name="Fujita N."/>
            <person name="Harayama S."/>
        </authorList>
    </citation>
    <scope>NUCLEOTIDE SEQUENCE [LARGE SCALE GENOMIC DNA]</scope>
    <source>
        <strain evidence="3">ATCC 9341 / DSM 348 / NBRC 103217 / DC2201</strain>
    </source>
</reference>
<dbReference type="EC" id="3.1.21.-" evidence="2"/>
<keyword evidence="2" id="KW-0540">Nuclease</keyword>
<dbReference type="GO" id="GO:0005524">
    <property type="term" value="F:ATP binding"/>
    <property type="evidence" value="ECO:0007669"/>
    <property type="project" value="InterPro"/>
</dbReference>
<dbReference type="SMART" id="SM00382">
    <property type="entry name" value="AAA"/>
    <property type="match status" value="1"/>
</dbReference>
<dbReference type="PANTHER" id="PTHR37291">
    <property type="entry name" value="5-METHYLCYTOSINE-SPECIFIC RESTRICTION ENZYME B"/>
    <property type="match status" value="1"/>
</dbReference>
<dbReference type="AlphaFoldDB" id="B2GJZ0"/>
<dbReference type="REBASE" id="20206">
    <property type="entry name" value="KrhMcrBCP"/>
</dbReference>
<proteinExistence type="predicted"/>
<dbReference type="eggNOG" id="COG1401">
    <property type="taxonomic scope" value="Bacteria"/>
</dbReference>